<dbReference type="SUPFAM" id="SSF50621">
    <property type="entry name" value="Alanine racemase C-terminal domain-like"/>
    <property type="match status" value="1"/>
</dbReference>
<evidence type="ECO:0000256" key="5">
    <source>
        <dbReference type="PIRSR" id="PIRSR600821-50"/>
    </source>
</evidence>
<keyword evidence="2 4" id="KW-0663">Pyridoxal phosphate</keyword>
<accession>D1B5S3</accession>
<evidence type="ECO:0000313" key="9">
    <source>
        <dbReference type="Proteomes" id="UP000002030"/>
    </source>
</evidence>
<name>D1B5S3_THEAS</name>
<dbReference type="PATRIC" id="fig|525903.6.peg.1131"/>
<gene>
    <name evidence="8" type="ordered locus">Taci_1132</name>
</gene>
<dbReference type="GO" id="GO:0030170">
    <property type="term" value="F:pyridoxal phosphate binding"/>
    <property type="evidence" value="ECO:0007669"/>
    <property type="project" value="UniProtKB-UniRule"/>
</dbReference>
<dbReference type="SUPFAM" id="SSF51419">
    <property type="entry name" value="PLP-binding barrel"/>
    <property type="match status" value="1"/>
</dbReference>
<evidence type="ECO:0000259" key="7">
    <source>
        <dbReference type="SMART" id="SM01005"/>
    </source>
</evidence>
<comment type="similarity">
    <text evidence="4">Belongs to the alanine racemase family.</text>
</comment>
<evidence type="ECO:0000313" key="8">
    <source>
        <dbReference type="EMBL" id="ACZ19364.1"/>
    </source>
</evidence>
<dbReference type="InterPro" id="IPR009006">
    <property type="entry name" value="Ala_racemase/Decarboxylase_C"/>
</dbReference>
<dbReference type="InterPro" id="IPR011079">
    <property type="entry name" value="Ala_racemase_C"/>
</dbReference>
<dbReference type="RefSeq" id="WP_012869879.1">
    <property type="nucleotide sequence ID" value="NC_013522.1"/>
</dbReference>
<evidence type="ECO:0000256" key="6">
    <source>
        <dbReference type="PIRSR" id="PIRSR600821-52"/>
    </source>
</evidence>
<dbReference type="InterPro" id="IPR000821">
    <property type="entry name" value="Ala_racemase"/>
</dbReference>
<dbReference type="GO" id="GO:0030632">
    <property type="term" value="P:D-alanine biosynthetic process"/>
    <property type="evidence" value="ECO:0007669"/>
    <property type="project" value="UniProtKB-UniRule"/>
</dbReference>
<sequence>MLRPTRMEVSLRAVRHNLDQIRSYVGGRAQVMGVVKANAYGLGARRVVEALRAQGVVRFAVATPDEAVQLREWGVGEPVLVLGQCLPSAAGEMVAMDVTCAVGSLELARALSAEAERQGRQVKVHIKVDTGMGRIGFLPGELEAAMDQILSMRHLDVEGIFTHFATADEARLDHAEEQLRRFGDALDRMRCRGVRFRLRHACNSAATIRMPHGHLDAVRPGIILYGMRPSPLCPMPLNLEVPFEVNTAVAAVRELPPMWGISYGMRYVTRGNERIAVLPIGYRDGYARALSGKAQVLIRGRRFPVVGTICMDQCMVDVTDCPSVQVGDPVVLLGRQGDQAITPEEFASWLNTIVYEVPGMFSERVPRVYVDREGEGPGEG</sequence>
<comment type="pathway">
    <text evidence="4">Amino-acid biosynthesis; D-alanine biosynthesis; D-alanine from L-alanine: step 1/1.</text>
</comment>
<dbReference type="InterPro" id="IPR029066">
    <property type="entry name" value="PLP-binding_barrel"/>
</dbReference>
<evidence type="ECO:0000256" key="1">
    <source>
        <dbReference type="ARBA" id="ARBA00001933"/>
    </source>
</evidence>
<dbReference type="EC" id="5.1.1.1" evidence="4"/>
<dbReference type="PRINTS" id="PR00992">
    <property type="entry name" value="ALARACEMASE"/>
</dbReference>
<reference evidence="8 9" key="1">
    <citation type="journal article" date="2009" name="Stand. Genomic Sci.">
        <title>Complete genome sequence of Thermanaerovibrio acidaminovorans type strain (Su883).</title>
        <authorList>
            <person name="Chovatia M."/>
            <person name="Sikorski J."/>
            <person name="Schroder M."/>
            <person name="Lapidus A."/>
            <person name="Nolan M."/>
            <person name="Tice H."/>
            <person name="Glavina Del Rio T."/>
            <person name="Copeland A."/>
            <person name="Cheng J.F."/>
            <person name="Lucas S."/>
            <person name="Chen F."/>
            <person name="Bruce D."/>
            <person name="Goodwin L."/>
            <person name="Pitluck S."/>
            <person name="Ivanova N."/>
            <person name="Mavromatis K."/>
            <person name="Ovchinnikova G."/>
            <person name="Pati A."/>
            <person name="Chen A."/>
            <person name="Palaniappan K."/>
            <person name="Land M."/>
            <person name="Hauser L."/>
            <person name="Chang Y.J."/>
            <person name="Jeffries C.D."/>
            <person name="Chain P."/>
            <person name="Saunders E."/>
            <person name="Detter J.C."/>
            <person name="Brettin T."/>
            <person name="Rohde M."/>
            <person name="Goker M."/>
            <person name="Spring S."/>
            <person name="Bristow J."/>
            <person name="Markowitz V."/>
            <person name="Hugenholtz P."/>
            <person name="Kyrpides N.C."/>
            <person name="Klenk H.P."/>
            <person name="Eisen J.A."/>
        </authorList>
    </citation>
    <scope>NUCLEOTIDE SEQUENCE [LARGE SCALE GENOMIC DNA]</scope>
    <source>
        <strain evidence="9">ATCC 49978 / DSM 6589 / Su883</strain>
    </source>
</reference>
<comment type="function">
    <text evidence="4">Catalyzes the interconversion of L-alanine and D-alanine. May also act on other amino acids.</text>
</comment>
<dbReference type="PANTHER" id="PTHR30511">
    <property type="entry name" value="ALANINE RACEMASE"/>
    <property type="match status" value="1"/>
</dbReference>
<evidence type="ECO:0000256" key="4">
    <source>
        <dbReference type="HAMAP-Rule" id="MF_01201"/>
    </source>
</evidence>
<dbReference type="NCBIfam" id="TIGR00492">
    <property type="entry name" value="alr"/>
    <property type="match status" value="1"/>
</dbReference>
<dbReference type="AlphaFoldDB" id="D1B5S3"/>
<dbReference type="HAMAP" id="MF_01201">
    <property type="entry name" value="Ala_racemase"/>
    <property type="match status" value="1"/>
</dbReference>
<dbReference type="KEGG" id="tai:Taci_1132"/>
<dbReference type="GO" id="GO:0008784">
    <property type="term" value="F:alanine racemase activity"/>
    <property type="evidence" value="ECO:0007669"/>
    <property type="project" value="UniProtKB-UniRule"/>
</dbReference>
<dbReference type="InterPro" id="IPR020622">
    <property type="entry name" value="Ala_racemase_pyridoxalP-BS"/>
</dbReference>
<dbReference type="GO" id="GO:0009252">
    <property type="term" value="P:peptidoglycan biosynthetic process"/>
    <property type="evidence" value="ECO:0007669"/>
    <property type="project" value="TreeGrafter"/>
</dbReference>
<proteinExistence type="inferred from homology"/>
<dbReference type="GO" id="GO:0005829">
    <property type="term" value="C:cytosol"/>
    <property type="evidence" value="ECO:0007669"/>
    <property type="project" value="TreeGrafter"/>
</dbReference>
<evidence type="ECO:0000256" key="2">
    <source>
        <dbReference type="ARBA" id="ARBA00022898"/>
    </source>
</evidence>
<evidence type="ECO:0000256" key="3">
    <source>
        <dbReference type="ARBA" id="ARBA00023235"/>
    </source>
</evidence>
<feature type="domain" description="Alanine racemase C-terminal" evidence="7">
    <location>
        <begin position="242"/>
        <end position="370"/>
    </location>
</feature>
<dbReference type="Pfam" id="PF01168">
    <property type="entry name" value="Ala_racemase_N"/>
    <property type="match status" value="1"/>
</dbReference>
<feature type="binding site" evidence="4 6">
    <location>
        <position position="311"/>
    </location>
    <ligand>
        <name>substrate</name>
    </ligand>
</feature>
<dbReference type="InterPro" id="IPR001608">
    <property type="entry name" value="Ala_racemase_N"/>
</dbReference>
<dbReference type="SMART" id="SM01005">
    <property type="entry name" value="Ala_racemase_C"/>
    <property type="match status" value="1"/>
</dbReference>
<dbReference type="OrthoDB" id="9813814at2"/>
<dbReference type="Gene3D" id="2.40.37.10">
    <property type="entry name" value="Lyase, Ornithine Decarboxylase, Chain A, domain 1"/>
    <property type="match status" value="1"/>
</dbReference>
<comment type="catalytic activity">
    <reaction evidence="4">
        <text>L-alanine = D-alanine</text>
        <dbReference type="Rhea" id="RHEA:20249"/>
        <dbReference type="ChEBI" id="CHEBI:57416"/>
        <dbReference type="ChEBI" id="CHEBI:57972"/>
        <dbReference type="EC" id="5.1.1.1"/>
    </reaction>
</comment>
<organism evidence="8 9">
    <name type="scientific">Thermanaerovibrio acidaminovorans (strain ATCC 49978 / DSM 6589 / Su883)</name>
    <name type="common">Selenomonas acidaminovorans</name>
    <dbReference type="NCBI Taxonomy" id="525903"/>
    <lineage>
        <taxon>Bacteria</taxon>
        <taxon>Thermotogati</taxon>
        <taxon>Synergistota</taxon>
        <taxon>Synergistia</taxon>
        <taxon>Synergistales</taxon>
        <taxon>Synergistaceae</taxon>
        <taxon>Thermanaerovibrio</taxon>
    </lineage>
</organism>
<dbReference type="PANTHER" id="PTHR30511:SF0">
    <property type="entry name" value="ALANINE RACEMASE, CATABOLIC-RELATED"/>
    <property type="match status" value="1"/>
</dbReference>
<protein>
    <recommendedName>
        <fullName evidence="4">Alanine racemase</fullName>
        <ecNumber evidence="4">5.1.1.1</ecNumber>
    </recommendedName>
</protein>
<dbReference type="FunFam" id="3.20.20.10:FF:000002">
    <property type="entry name" value="Alanine racemase"/>
    <property type="match status" value="1"/>
</dbReference>
<feature type="active site" description="Proton acceptor; specific for D-alanine" evidence="4">
    <location>
        <position position="36"/>
    </location>
</feature>
<dbReference type="STRING" id="525903.Taci_1132"/>
<feature type="modified residue" description="N6-(pyridoxal phosphate)lysine" evidence="4 5">
    <location>
        <position position="36"/>
    </location>
</feature>
<dbReference type="Gene3D" id="3.20.20.10">
    <property type="entry name" value="Alanine racemase"/>
    <property type="match status" value="1"/>
</dbReference>
<feature type="binding site" evidence="4 6">
    <location>
        <position position="134"/>
    </location>
    <ligand>
        <name>substrate</name>
    </ligand>
</feature>
<dbReference type="Pfam" id="PF00842">
    <property type="entry name" value="Ala_racemase_C"/>
    <property type="match status" value="1"/>
</dbReference>
<dbReference type="PROSITE" id="PS00395">
    <property type="entry name" value="ALANINE_RACEMASE"/>
    <property type="match status" value="1"/>
</dbReference>
<dbReference type="EMBL" id="CP001818">
    <property type="protein sequence ID" value="ACZ19364.1"/>
    <property type="molecule type" value="Genomic_DNA"/>
</dbReference>
<dbReference type="CDD" id="cd00430">
    <property type="entry name" value="PLPDE_III_AR"/>
    <property type="match status" value="1"/>
</dbReference>
<dbReference type="Proteomes" id="UP000002030">
    <property type="component" value="Chromosome"/>
</dbReference>
<dbReference type="eggNOG" id="COG0787">
    <property type="taxonomic scope" value="Bacteria"/>
</dbReference>
<keyword evidence="9" id="KW-1185">Reference proteome</keyword>
<dbReference type="UniPathway" id="UPA00042">
    <property type="reaction ID" value="UER00497"/>
</dbReference>
<dbReference type="EnsemblBacteria" id="ACZ19364">
    <property type="protein sequence ID" value="ACZ19364"/>
    <property type="gene ID" value="Taci_1132"/>
</dbReference>
<keyword evidence="3 4" id="KW-0413">Isomerase</keyword>
<feature type="active site" description="Proton acceptor; specific for L-alanine" evidence="4">
    <location>
        <position position="263"/>
    </location>
</feature>
<comment type="cofactor">
    <cofactor evidence="1 4 5">
        <name>pyridoxal 5'-phosphate</name>
        <dbReference type="ChEBI" id="CHEBI:597326"/>
    </cofactor>
</comment>
<dbReference type="HOGENOM" id="CLU_028393_2_2_0"/>